<accession>A0AAE1PPG5</accession>
<feature type="compositionally biased region" description="Basic and acidic residues" evidence="1">
    <location>
        <begin position="17"/>
        <end position="31"/>
    </location>
</feature>
<dbReference type="Proteomes" id="UP001292094">
    <property type="component" value="Unassembled WGS sequence"/>
</dbReference>
<sequence>MLAISTDTFHGRFTRTASDRDKAQWGNHPEEGTGTGGGSHTQDGNEWRGSWSGTREKGVVGSRTGKSRIVWE</sequence>
<name>A0AAE1PPG5_9EUCA</name>
<feature type="region of interest" description="Disordered" evidence="1">
    <location>
        <begin position="1"/>
        <end position="72"/>
    </location>
</feature>
<organism evidence="2 3">
    <name type="scientific">Petrolisthes manimaculis</name>
    <dbReference type="NCBI Taxonomy" id="1843537"/>
    <lineage>
        <taxon>Eukaryota</taxon>
        <taxon>Metazoa</taxon>
        <taxon>Ecdysozoa</taxon>
        <taxon>Arthropoda</taxon>
        <taxon>Crustacea</taxon>
        <taxon>Multicrustacea</taxon>
        <taxon>Malacostraca</taxon>
        <taxon>Eumalacostraca</taxon>
        <taxon>Eucarida</taxon>
        <taxon>Decapoda</taxon>
        <taxon>Pleocyemata</taxon>
        <taxon>Anomura</taxon>
        <taxon>Galatheoidea</taxon>
        <taxon>Porcellanidae</taxon>
        <taxon>Petrolisthes</taxon>
    </lineage>
</organism>
<evidence type="ECO:0000313" key="3">
    <source>
        <dbReference type="Proteomes" id="UP001292094"/>
    </source>
</evidence>
<proteinExistence type="predicted"/>
<reference evidence="2" key="1">
    <citation type="submission" date="2023-11" db="EMBL/GenBank/DDBJ databases">
        <title>Genome assemblies of two species of porcelain crab, Petrolisthes cinctipes and Petrolisthes manimaculis (Anomura: Porcellanidae).</title>
        <authorList>
            <person name="Angst P."/>
        </authorList>
    </citation>
    <scope>NUCLEOTIDE SEQUENCE</scope>
    <source>
        <strain evidence="2">PB745_02</strain>
        <tissue evidence="2">Gill</tissue>
    </source>
</reference>
<dbReference type="AlphaFoldDB" id="A0AAE1PPG5"/>
<dbReference type="EMBL" id="JAWZYT010001565">
    <property type="protein sequence ID" value="KAK4311024.1"/>
    <property type="molecule type" value="Genomic_DNA"/>
</dbReference>
<keyword evidence="3" id="KW-1185">Reference proteome</keyword>
<comment type="caution">
    <text evidence="2">The sequence shown here is derived from an EMBL/GenBank/DDBJ whole genome shotgun (WGS) entry which is preliminary data.</text>
</comment>
<evidence type="ECO:0000313" key="2">
    <source>
        <dbReference type="EMBL" id="KAK4311024.1"/>
    </source>
</evidence>
<evidence type="ECO:0000256" key="1">
    <source>
        <dbReference type="SAM" id="MobiDB-lite"/>
    </source>
</evidence>
<protein>
    <submittedName>
        <fullName evidence="2">Uncharacterized protein</fullName>
    </submittedName>
</protein>
<gene>
    <name evidence="2" type="ORF">Pmani_017451</name>
</gene>